<protein>
    <submittedName>
        <fullName evidence="1">Uncharacterized protein</fullName>
    </submittedName>
</protein>
<organism evidence="1">
    <name type="scientific">marine sediment metagenome</name>
    <dbReference type="NCBI Taxonomy" id="412755"/>
    <lineage>
        <taxon>unclassified sequences</taxon>
        <taxon>metagenomes</taxon>
        <taxon>ecological metagenomes</taxon>
    </lineage>
</organism>
<accession>A0A0F9N8U1</accession>
<sequence length="152" mass="17485">MVTKRSKRGNPIPLIVEPHPADYVGYPFITLIEYRKEHTLTLIDNANDKLVKAYVLDMCGPANVDEELLISVAKHWYDNNGLYRYPVSFALSQFGIAAEASKIYRTFNIEYITRVIGPLPKFEMKEVKSVKRRRRKPVPHGVEVRNKVIKIG</sequence>
<name>A0A0F9N8U1_9ZZZZ</name>
<dbReference type="EMBL" id="LAZR01004474">
    <property type="protein sequence ID" value="KKN08277.1"/>
    <property type="molecule type" value="Genomic_DNA"/>
</dbReference>
<comment type="caution">
    <text evidence="1">The sequence shown here is derived from an EMBL/GenBank/DDBJ whole genome shotgun (WGS) entry which is preliminary data.</text>
</comment>
<evidence type="ECO:0000313" key="1">
    <source>
        <dbReference type="EMBL" id="KKN08277.1"/>
    </source>
</evidence>
<gene>
    <name evidence="1" type="ORF">LCGC14_1058230</name>
</gene>
<proteinExistence type="predicted"/>
<reference evidence="1" key="1">
    <citation type="journal article" date="2015" name="Nature">
        <title>Complex archaea that bridge the gap between prokaryotes and eukaryotes.</title>
        <authorList>
            <person name="Spang A."/>
            <person name="Saw J.H."/>
            <person name="Jorgensen S.L."/>
            <person name="Zaremba-Niedzwiedzka K."/>
            <person name="Martijn J."/>
            <person name="Lind A.E."/>
            <person name="van Eijk R."/>
            <person name="Schleper C."/>
            <person name="Guy L."/>
            <person name="Ettema T.J."/>
        </authorList>
    </citation>
    <scope>NUCLEOTIDE SEQUENCE</scope>
</reference>
<dbReference type="AlphaFoldDB" id="A0A0F9N8U1"/>